<evidence type="ECO:0008006" key="3">
    <source>
        <dbReference type="Google" id="ProtNLM"/>
    </source>
</evidence>
<dbReference type="EMBL" id="CAQJ01000031">
    <property type="protein sequence ID" value="CCQ90384.1"/>
    <property type="molecule type" value="Genomic_DNA"/>
</dbReference>
<evidence type="ECO:0000313" key="1">
    <source>
        <dbReference type="EMBL" id="CCQ90384.1"/>
    </source>
</evidence>
<gene>
    <name evidence="1" type="ORF">NITGR_280100</name>
</gene>
<name>M1YXG7_NITG3</name>
<dbReference type="Proteomes" id="UP000011704">
    <property type="component" value="Unassembled WGS sequence"/>
</dbReference>
<organism evidence="1 2">
    <name type="scientific">Nitrospina gracilis (strain 3/211)</name>
    <dbReference type="NCBI Taxonomy" id="1266370"/>
    <lineage>
        <taxon>Bacteria</taxon>
        <taxon>Pseudomonadati</taxon>
        <taxon>Nitrospinota/Tectimicrobiota group</taxon>
        <taxon>Nitrospinota</taxon>
        <taxon>Nitrospinia</taxon>
        <taxon>Nitrospinales</taxon>
        <taxon>Nitrospinaceae</taxon>
        <taxon>Nitrospina</taxon>
    </lineage>
</organism>
<dbReference type="OrthoDB" id="9811389at2"/>
<dbReference type="HOGENOM" id="CLU_737378_0_0_0"/>
<dbReference type="STRING" id="1266370.NITGR_280100"/>
<proteinExistence type="predicted"/>
<dbReference type="RefSeq" id="WP_005007800.1">
    <property type="nucleotide sequence ID" value="NZ_HG422173.1"/>
</dbReference>
<dbReference type="AlphaFoldDB" id="M1YXG7"/>
<reference evidence="1 2" key="1">
    <citation type="journal article" date="2013" name="Front. Microbiol.">
        <title>The genome of Nitrospina gracilis illuminates the metabolism and evolution of the major marine nitrite oxidizer.</title>
        <authorList>
            <person name="Luecker S."/>
            <person name="Nowka B."/>
            <person name="Rattei T."/>
            <person name="Spieck E."/>
            <person name="and Daims H."/>
        </authorList>
    </citation>
    <scope>NUCLEOTIDE SEQUENCE [LARGE SCALE GENOMIC DNA]</scope>
    <source>
        <strain evidence="1 2">3/211</strain>
    </source>
</reference>
<evidence type="ECO:0000313" key="2">
    <source>
        <dbReference type="Proteomes" id="UP000011704"/>
    </source>
</evidence>
<keyword evidence="2" id="KW-1185">Reference proteome</keyword>
<protein>
    <recommendedName>
        <fullName evidence="3">ParB/Sulfiredoxin domain-containing protein</fullName>
    </recommendedName>
</protein>
<accession>M1YXG7</accession>
<sequence length="375" mass="43049">MTTRPSFLLENPEPPKIRQRLYNGRKLMVWDGKVNISSILGWVDNPRIELAKKTMQEKVGYRALSQDEVFELMKNSPEVKLKELRDDIIKNGLREPLTLSFQGKLLDGNRRFFAIKYALEIMTVADPNKQDLETIDVHVLTEEASEEDEQNVLVEENFSASLKIEWPEYVKALKVVDAHESGLDINDISKKYSWAKSKIKQTLKIHQIITDYITFATADVDPEDEYGGGLGMTEQDAENEAAKNYQFFNEAQKSFFEQLNTEIDFKIQFFKWIHEGKFSSFQEVRIAYNAWRHPEAKAALLQPDPTAAKSAKAILDYNTRVVKSTDEAVGRIDNFVKFLREMTAQQIDIIPEASLENLKESLELVIKMGEATSKK</sequence>
<comment type="caution">
    <text evidence="1">The sequence shown here is derived from an EMBL/GenBank/DDBJ whole genome shotgun (WGS) entry which is preliminary data.</text>
</comment>
<dbReference type="InParanoid" id="M1YXG7"/>